<gene>
    <name evidence="7" type="primary">cheR_10</name>
    <name evidence="7" type="ORF">SDC9_81698</name>
</gene>
<organism evidence="7">
    <name type="scientific">bioreactor metagenome</name>
    <dbReference type="NCBI Taxonomy" id="1076179"/>
    <lineage>
        <taxon>unclassified sequences</taxon>
        <taxon>metagenomes</taxon>
        <taxon>ecological metagenomes</taxon>
    </lineage>
</organism>
<dbReference type="AlphaFoldDB" id="A0A644Z4A8"/>
<dbReference type="EC" id="2.1.1.80" evidence="2"/>
<dbReference type="InterPro" id="IPR029063">
    <property type="entry name" value="SAM-dependent_MTases_sf"/>
</dbReference>
<dbReference type="PANTHER" id="PTHR24422">
    <property type="entry name" value="CHEMOTAXIS PROTEIN METHYLTRANSFERASE"/>
    <property type="match status" value="1"/>
</dbReference>
<dbReference type="SUPFAM" id="SSF53335">
    <property type="entry name" value="S-adenosyl-L-methionine-dependent methyltransferases"/>
    <property type="match status" value="1"/>
</dbReference>
<dbReference type="EMBL" id="VSSQ01007180">
    <property type="protein sequence ID" value="MPM35108.1"/>
    <property type="molecule type" value="Genomic_DNA"/>
</dbReference>
<reference evidence="7" key="1">
    <citation type="submission" date="2019-08" db="EMBL/GenBank/DDBJ databases">
        <authorList>
            <person name="Kucharzyk K."/>
            <person name="Murdoch R.W."/>
            <person name="Higgins S."/>
            <person name="Loffler F."/>
        </authorList>
    </citation>
    <scope>NUCLEOTIDE SEQUENCE</scope>
</reference>
<evidence type="ECO:0000259" key="6">
    <source>
        <dbReference type="PROSITE" id="PS50123"/>
    </source>
</evidence>
<dbReference type="PROSITE" id="PS50123">
    <property type="entry name" value="CHER"/>
    <property type="match status" value="1"/>
</dbReference>
<dbReference type="InterPro" id="IPR022641">
    <property type="entry name" value="CheR_N"/>
</dbReference>
<name>A0A644Z4A8_9ZZZZ</name>
<protein>
    <recommendedName>
        <fullName evidence="2">protein-glutamate O-methyltransferase</fullName>
        <ecNumber evidence="2">2.1.1.80</ecNumber>
    </recommendedName>
</protein>
<dbReference type="Gene3D" id="3.40.50.150">
    <property type="entry name" value="Vaccinia Virus protein VP39"/>
    <property type="match status" value="1"/>
</dbReference>
<dbReference type="SMART" id="SM00138">
    <property type="entry name" value="MeTrc"/>
    <property type="match status" value="1"/>
</dbReference>
<keyword evidence="4 7" id="KW-0808">Transferase</keyword>
<keyword evidence="5" id="KW-0949">S-adenosyl-L-methionine</keyword>
<keyword evidence="3 7" id="KW-0489">Methyltransferase</keyword>
<evidence type="ECO:0000256" key="3">
    <source>
        <dbReference type="ARBA" id="ARBA00022603"/>
    </source>
</evidence>
<dbReference type="InterPro" id="IPR026024">
    <property type="entry name" value="Chemotaxis_MeTrfase_CheR"/>
</dbReference>
<evidence type="ECO:0000256" key="2">
    <source>
        <dbReference type="ARBA" id="ARBA00012534"/>
    </source>
</evidence>
<dbReference type="GO" id="GO:0008983">
    <property type="term" value="F:protein-glutamate O-methyltransferase activity"/>
    <property type="evidence" value="ECO:0007669"/>
    <property type="project" value="UniProtKB-EC"/>
</dbReference>
<dbReference type="Gene3D" id="1.10.155.10">
    <property type="entry name" value="Chemotaxis receptor methyltransferase CheR, N-terminal domain"/>
    <property type="match status" value="1"/>
</dbReference>
<evidence type="ECO:0000256" key="1">
    <source>
        <dbReference type="ARBA" id="ARBA00001541"/>
    </source>
</evidence>
<comment type="caution">
    <text evidence="7">The sequence shown here is derived from an EMBL/GenBank/DDBJ whole genome shotgun (WGS) entry which is preliminary data.</text>
</comment>
<dbReference type="PIRSF" id="PIRSF000410">
    <property type="entry name" value="CheR"/>
    <property type="match status" value="1"/>
</dbReference>
<dbReference type="InterPro" id="IPR050903">
    <property type="entry name" value="Bact_Chemotaxis_MeTrfase"/>
</dbReference>
<sequence>MGVMSEPIKNNIPLELTDGEYKRLADFIKQNYGIYLKEEKRTLLTGRLYKILDKAGYSNFTDYCNFLFQDKSGKALTEFVDNITTNHTYFMRESEHFFYFRDKVLPYLEKAVPNKDLRIWCAACSTGEESYTLAMILDEYFKQTRSVWDCKVLATDISSRVLKDAAEGVYSQTKVESLPLNWKLNYFNRYGDSEYRITDAIKKEVIYRKFNLMEKAFPFKKKFHCIFCRNVMIYFDEETKDRLIEKFYDCTEPGGYLFVGHSESLNREITRYKYIMPAVYRKE</sequence>
<evidence type="ECO:0000256" key="4">
    <source>
        <dbReference type="ARBA" id="ARBA00022679"/>
    </source>
</evidence>
<evidence type="ECO:0000313" key="7">
    <source>
        <dbReference type="EMBL" id="MPM35108.1"/>
    </source>
</evidence>
<dbReference type="SUPFAM" id="SSF47757">
    <property type="entry name" value="Chemotaxis receptor methyltransferase CheR, N-terminal domain"/>
    <property type="match status" value="1"/>
</dbReference>
<proteinExistence type="predicted"/>
<dbReference type="Pfam" id="PF01739">
    <property type="entry name" value="CheR"/>
    <property type="match status" value="1"/>
</dbReference>
<feature type="domain" description="CheR-type methyltransferase" evidence="6">
    <location>
        <begin position="9"/>
        <end position="283"/>
    </location>
</feature>
<dbReference type="Pfam" id="PF03705">
    <property type="entry name" value="CheR_N"/>
    <property type="match status" value="1"/>
</dbReference>
<accession>A0A644Z4A8</accession>
<dbReference type="InterPro" id="IPR036804">
    <property type="entry name" value="CheR_N_sf"/>
</dbReference>
<dbReference type="PANTHER" id="PTHR24422:SF19">
    <property type="entry name" value="CHEMOTAXIS PROTEIN METHYLTRANSFERASE"/>
    <property type="match status" value="1"/>
</dbReference>
<dbReference type="GO" id="GO:0032259">
    <property type="term" value="P:methylation"/>
    <property type="evidence" value="ECO:0007669"/>
    <property type="project" value="UniProtKB-KW"/>
</dbReference>
<dbReference type="InterPro" id="IPR022642">
    <property type="entry name" value="CheR_C"/>
</dbReference>
<comment type="catalytic activity">
    <reaction evidence="1">
        <text>L-glutamyl-[protein] + S-adenosyl-L-methionine = [protein]-L-glutamate 5-O-methyl ester + S-adenosyl-L-homocysteine</text>
        <dbReference type="Rhea" id="RHEA:24452"/>
        <dbReference type="Rhea" id="RHEA-COMP:10208"/>
        <dbReference type="Rhea" id="RHEA-COMP:10311"/>
        <dbReference type="ChEBI" id="CHEBI:29973"/>
        <dbReference type="ChEBI" id="CHEBI:57856"/>
        <dbReference type="ChEBI" id="CHEBI:59789"/>
        <dbReference type="ChEBI" id="CHEBI:82795"/>
        <dbReference type="EC" id="2.1.1.80"/>
    </reaction>
</comment>
<dbReference type="InterPro" id="IPR000780">
    <property type="entry name" value="CheR_MeTrfase"/>
</dbReference>
<evidence type="ECO:0000256" key="5">
    <source>
        <dbReference type="ARBA" id="ARBA00022691"/>
    </source>
</evidence>
<dbReference type="PRINTS" id="PR00996">
    <property type="entry name" value="CHERMTFRASE"/>
</dbReference>